<feature type="domain" description="SnoaL-like" evidence="1">
    <location>
        <begin position="37"/>
        <end position="134"/>
    </location>
</feature>
<dbReference type="InterPro" id="IPR032710">
    <property type="entry name" value="NTF2-like_dom_sf"/>
</dbReference>
<sequence>MKTLMYCLVFILLEINCSAGDRNDLEKDKKDFIKTTEMIRSAFARGDVAMITSLHHPNVIKAFGGNNYVDGRDAMVKGLIQTFNSVKLEFTENKIENTLFNGDTAVETSIFTMKATPKNGRPISYSRGRAMVIYIRYKDSPTGWASIREMAQAAPDEK</sequence>
<gene>
    <name evidence="2" type="ORF">IEE83_15740</name>
</gene>
<organism evidence="2 3">
    <name type="scientific">Dyadobacter subterraneus</name>
    <dbReference type="NCBI Taxonomy" id="2773304"/>
    <lineage>
        <taxon>Bacteria</taxon>
        <taxon>Pseudomonadati</taxon>
        <taxon>Bacteroidota</taxon>
        <taxon>Cytophagia</taxon>
        <taxon>Cytophagales</taxon>
        <taxon>Spirosomataceae</taxon>
        <taxon>Dyadobacter</taxon>
    </lineage>
</organism>
<evidence type="ECO:0000259" key="1">
    <source>
        <dbReference type="Pfam" id="PF12680"/>
    </source>
</evidence>
<dbReference type="SUPFAM" id="SSF54427">
    <property type="entry name" value="NTF2-like"/>
    <property type="match status" value="1"/>
</dbReference>
<dbReference type="InterPro" id="IPR037401">
    <property type="entry name" value="SnoaL-like"/>
</dbReference>
<dbReference type="Pfam" id="PF12680">
    <property type="entry name" value="SnoaL_2"/>
    <property type="match status" value="1"/>
</dbReference>
<evidence type="ECO:0000313" key="3">
    <source>
        <dbReference type="Proteomes" id="UP000634134"/>
    </source>
</evidence>
<dbReference type="Proteomes" id="UP000634134">
    <property type="component" value="Unassembled WGS sequence"/>
</dbReference>
<accession>A0ABR9WD56</accession>
<dbReference type="EMBL" id="JACYGY010000001">
    <property type="protein sequence ID" value="MBE9463338.1"/>
    <property type="molecule type" value="Genomic_DNA"/>
</dbReference>
<proteinExistence type="predicted"/>
<dbReference type="Gene3D" id="3.10.450.50">
    <property type="match status" value="1"/>
</dbReference>
<keyword evidence="3" id="KW-1185">Reference proteome</keyword>
<dbReference type="RefSeq" id="WP_194121474.1">
    <property type="nucleotide sequence ID" value="NZ_JACYGY010000001.1"/>
</dbReference>
<reference evidence="3" key="1">
    <citation type="submission" date="2023-07" db="EMBL/GenBank/DDBJ databases">
        <title>Dyadobacter sp. nov 'subterranea' isolated from contaminted grondwater.</title>
        <authorList>
            <person name="Szabo I."/>
            <person name="Al-Omari J."/>
            <person name="Szerdahelyi S.G."/>
            <person name="Rado J."/>
        </authorList>
    </citation>
    <scope>NUCLEOTIDE SEQUENCE [LARGE SCALE GENOMIC DNA]</scope>
    <source>
        <strain evidence="3">UP-52</strain>
    </source>
</reference>
<protein>
    <submittedName>
        <fullName evidence="2">Nuclear transport factor 2 family protein</fullName>
    </submittedName>
</protein>
<comment type="caution">
    <text evidence="2">The sequence shown here is derived from an EMBL/GenBank/DDBJ whole genome shotgun (WGS) entry which is preliminary data.</text>
</comment>
<name>A0ABR9WD56_9BACT</name>
<evidence type="ECO:0000313" key="2">
    <source>
        <dbReference type="EMBL" id="MBE9463338.1"/>
    </source>
</evidence>